<feature type="coiled-coil region" evidence="4">
    <location>
        <begin position="7"/>
        <end position="69"/>
    </location>
</feature>
<gene>
    <name evidence="7" type="ORF">H4R34_003735</name>
</gene>
<dbReference type="GO" id="GO:0031267">
    <property type="term" value="F:small GTPase binding"/>
    <property type="evidence" value="ECO:0007669"/>
    <property type="project" value="TreeGrafter"/>
</dbReference>
<feature type="coiled-coil region" evidence="4">
    <location>
        <begin position="292"/>
        <end position="478"/>
    </location>
</feature>
<evidence type="ECO:0000313" key="8">
    <source>
        <dbReference type="Proteomes" id="UP001151582"/>
    </source>
</evidence>
<dbReference type="PROSITE" id="PS50913">
    <property type="entry name" value="GRIP"/>
    <property type="match status" value="1"/>
</dbReference>
<keyword evidence="3 4" id="KW-0175">Coiled coil</keyword>
<protein>
    <recommendedName>
        <fullName evidence="6">GRIP domain-containing protein</fullName>
    </recommendedName>
</protein>
<sequence>MAQVDRVPRLQEQLRKASGHLRALTEENDQQASTIEQLECAKQQLQAHNDELQQAVAALRNQMDAQALNGTHSPGLPPDLAPTLDSTDLSLVAQLLTTLERKFETRVEPPVEDLPKDTADIASGASEPSAILSIQQRLQALVQAAEQGPLPRDASISLTDLTTQDAHQDLPTASTHVAPLIDAVCAQFIRLVAPDSLHESLEHLSLSAKDLGLDADLKAKVNETHHAVVQAMQRQQHTITELNEAQRALQTNHTRLQHDYEELLSKVGAMKDVLAAKAQGESQELQTTRDHLAAANQQLVKCAHELAATQRELTETKDTLAMVRTQLLAAEETLSEAHEERRQIKAQADRELAELSDQCQALQTQVYDLRHDCQLMEQTLDQERQGKEGLETRYRQVEDNYQRLASAEDAWSQDRTLYLKSIDNLQAALHDLQQEKDDEWELTLSALKEQLRQSNQQCQEYQTKANQAQVECQRLATEATAYQTLKREYQDQTRLVGQLRHDLRVLEDHLAESLQKLRAASVHDNVDRRVITNLLVTFLELPYGDAKRFEVLQLMSNILQFTETEQEQVGLIRKSSRSANQSTSTAPEPEDESFSDRWISFLLKEANVDRHRSSVEK</sequence>
<keyword evidence="8" id="KW-1185">Reference proteome</keyword>
<reference evidence="7" key="1">
    <citation type="submission" date="2022-07" db="EMBL/GenBank/DDBJ databases">
        <title>Phylogenomic reconstructions and comparative analyses of Kickxellomycotina fungi.</title>
        <authorList>
            <person name="Reynolds N.K."/>
            <person name="Stajich J.E."/>
            <person name="Barry K."/>
            <person name="Grigoriev I.V."/>
            <person name="Crous P."/>
            <person name="Smith M.E."/>
        </authorList>
    </citation>
    <scope>NUCLEOTIDE SEQUENCE</scope>
    <source>
        <strain evidence="7">RSA 567</strain>
    </source>
</reference>
<evidence type="ECO:0000256" key="5">
    <source>
        <dbReference type="SAM" id="MobiDB-lite"/>
    </source>
</evidence>
<comment type="subcellular location">
    <subcellularLocation>
        <location evidence="1">Golgi apparatus</location>
    </subcellularLocation>
</comment>
<dbReference type="Gene3D" id="1.10.287.1490">
    <property type="match status" value="1"/>
</dbReference>
<dbReference type="EMBL" id="JANBQB010000376">
    <property type="protein sequence ID" value="KAJ1977069.1"/>
    <property type="molecule type" value="Genomic_DNA"/>
</dbReference>
<name>A0A9W8B6Y3_9FUNG</name>
<evidence type="ECO:0000256" key="2">
    <source>
        <dbReference type="ARBA" id="ARBA00023034"/>
    </source>
</evidence>
<evidence type="ECO:0000259" key="6">
    <source>
        <dbReference type="PROSITE" id="PS50913"/>
    </source>
</evidence>
<keyword evidence="2" id="KW-0333">Golgi apparatus</keyword>
<dbReference type="InterPro" id="IPR000237">
    <property type="entry name" value="GRIP_dom"/>
</dbReference>
<dbReference type="AlphaFoldDB" id="A0A9W8B6Y3"/>
<dbReference type="Proteomes" id="UP001151582">
    <property type="component" value="Unassembled WGS sequence"/>
</dbReference>
<dbReference type="GO" id="GO:0007030">
    <property type="term" value="P:Golgi organization"/>
    <property type="evidence" value="ECO:0007669"/>
    <property type="project" value="TreeGrafter"/>
</dbReference>
<dbReference type="Pfam" id="PF10375">
    <property type="entry name" value="GRAB"/>
    <property type="match status" value="1"/>
</dbReference>
<organism evidence="7 8">
    <name type="scientific">Dimargaris verticillata</name>
    <dbReference type="NCBI Taxonomy" id="2761393"/>
    <lineage>
        <taxon>Eukaryota</taxon>
        <taxon>Fungi</taxon>
        <taxon>Fungi incertae sedis</taxon>
        <taxon>Zoopagomycota</taxon>
        <taxon>Kickxellomycotina</taxon>
        <taxon>Dimargaritomycetes</taxon>
        <taxon>Dimargaritales</taxon>
        <taxon>Dimargaritaceae</taxon>
        <taxon>Dimargaris</taxon>
    </lineage>
</organism>
<evidence type="ECO:0000313" key="7">
    <source>
        <dbReference type="EMBL" id="KAJ1977069.1"/>
    </source>
</evidence>
<dbReference type="OrthoDB" id="425925at2759"/>
<dbReference type="InterPro" id="IPR019459">
    <property type="entry name" value="GRAB"/>
</dbReference>
<dbReference type="PANTHER" id="PTHR18921:SF2">
    <property type="entry name" value="THYROID RECEPTOR-INTERACTING PROTEIN 11"/>
    <property type="match status" value="1"/>
</dbReference>
<evidence type="ECO:0000256" key="1">
    <source>
        <dbReference type="ARBA" id="ARBA00004555"/>
    </source>
</evidence>
<dbReference type="PANTHER" id="PTHR18921">
    <property type="entry name" value="MYOSIN HEAVY CHAIN - RELATED"/>
    <property type="match status" value="1"/>
</dbReference>
<feature type="domain" description="GRIP" evidence="6">
    <location>
        <begin position="521"/>
        <end position="572"/>
    </location>
</feature>
<evidence type="ECO:0000256" key="4">
    <source>
        <dbReference type="SAM" id="Coils"/>
    </source>
</evidence>
<dbReference type="GO" id="GO:0006888">
    <property type="term" value="P:endoplasmic reticulum to Golgi vesicle-mediated transport"/>
    <property type="evidence" value="ECO:0007669"/>
    <property type="project" value="TreeGrafter"/>
</dbReference>
<comment type="caution">
    <text evidence="7">The sequence shown here is derived from an EMBL/GenBank/DDBJ whole genome shotgun (WGS) entry which is preliminary data.</text>
</comment>
<proteinExistence type="predicted"/>
<dbReference type="GO" id="GO:0005794">
    <property type="term" value="C:Golgi apparatus"/>
    <property type="evidence" value="ECO:0007669"/>
    <property type="project" value="UniProtKB-SubCell"/>
</dbReference>
<accession>A0A9W8B6Y3</accession>
<feature type="region of interest" description="Disordered" evidence="5">
    <location>
        <begin position="572"/>
        <end position="593"/>
    </location>
</feature>
<feature type="compositionally biased region" description="Polar residues" evidence="5">
    <location>
        <begin position="577"/>
        <end position="586"/>
    </location>
</feature>
<evidence type="ECO:0000256" key="3">
    <source>
        <dbReference type="ARBA" id="ARBA00023054"/>
    </source>
</evidence>